<dbReference type="RefSeq" id="WP_161139601.1">
    <property type="nucleotide sequence ID" value="NZ_SPKJ01000012.1"/>
</dbReference>
<dbReference type="Pfam" id="PF07729">
    <property type="entry name" value="FCD"/>
    <property type="match status" value="1"/>
</dbReference>
<sequence length="262" mass="29189">MQIFDVPSGRLHRALPCSFRDAGRGAVIQAASADLRQGGPAERPAAAGGRERAARSLRDVAYEAVRHRIATLAFRPGEYLSEAYLSAILGIGRTPVHQALDRLALEGLVDVIPRKGVMVRPVDLREARQIIEVRLVNEIHCVRLAARRASEDEIRHLSDVLARADQWMATRKTEPMMLLDREFHAVLAAASRNAVLAECLGKLHERSLRLWFISLDTAGHHVRVQEQHRAILEAVRRRDADAAEAAMRSHIEAFQANVTTYV</sequence>
<dbReference type="Gene3D" id="1.10.10.10">
    <property type="entry name" value="Winged helix-like DNA-binding domain superfamily/Winged helix DNA-binding domain"/>
    <property type="match status" value="1"/>
</dbReference>
<evidence type="ECO:0000256" key="3">
    <source>
        <dbReference type="ARBA" id="ARBA00023163"/>
    </source>
</evidence>
<evidence type="ECO:0000313" key="5">
    <source>
        <dbReference type="EMBL" id="MYZ47249.1"/>
    </source>
</evidence>
<dbReference type="Pfam" id="PF00392">
    <property type="entry name" value="GntR"/>
    <property type="match status" value="1"/>
</dbReference>
<dbReference type="EMBL" id="SPKJ01000012">
    <property type="protein sequence ID" value="MYZ47249.1"/>
    <property type="molecule type" value="Genomic_DNA"/>
</dbReference>
<evidence type="ECO:0000313" key="6">
    <source>
        <dbReference type="Proteomes" id="UP000773614"/>
    </source>
</evidence>
<dbReference type="InterPro" id="IPR036390">
    <property type="entry name" value="WH_DNA-bd_sf"/>
</dbReference>
<dbReference type="Gene3D" id="1.20.120.530">
    <property type="entry name" value="GntR ligand-binding domain-like"/>
    <property type="match status" value="1"/>
</dbReference>
<dbReference type="GO" id="GO:0003700">
    <property type="term" value="F:DNA-binding transcription factor activity"/>
    <property type="evidence" value="ECO:0007669"/>
    <property type="project" value="InterPro"/>
</dbReference>
<dbReference type="PROSITE" id="PS50949">
    <property type="entry name" value="HTH_GNTR"/>
    <property type="match status" value="1"/>
</dbReference>
<evidence type="ECO:0000259" key="4">
    <source>
        <dbReference type="PROSITE" id="PS50949"/>
    </source>
</evidence>
<keyword evidence="1" id="KW-0805">Transcription regulation</keyword>
<protein>
    <submittedName>
        <fullName evidence="5">GntR family transcriptional regulator</fullName>
    </submittedName>
</protein>
<dbReference type="SUPFAM" id="SSF48008">
    <property type="entry name" value="GntR ligand-binding domain-like"/>
    <property type="match status" value="1"/>
</dbReference>
<dbReference type="AlphaFoldDB" id="A0A964T3I1"/>
<dbReference type="InterPro" id="IPR011711">
    <property type="entry name" value="GntR_C"/>
</dbReference>
<dbReference type="InterPro" id="IPR008920">
    <property type="entry name" value="TF_FadR/GntR_C"/>
</dbReference>
<dbReference type="GO" id="GO:0003677">
    <property type="term" value="F:DNA binding"/>
    <property type="evidence" value="ECO:0007669"/>
    <property type="project" value="UniProtKB-KW"/>
</dbReference>
<organism evidence="5 6">
    <name type="scientific">Propylenella binzhouense</name>
    <dbReference type="NCBI Taxonomy" id="2555902"/>
    <lineage>
        <taxon>Bacteria</taxon>
        <taxon>Pseudomonadati</taxon>
        <taxon>Pseudomonadota</taxon>
        <taxon>Alphaproteobacteria</taxon>
        <taxon>Hyphomicrobiales</taxon>
        <taxon>Propylenellaceae</taxon>
        <taxon>Propylenella</taxon>
    </lineage>
</organism>
<gene>
    <name evidence="5" type="ORF">E4O86_05925</name>
</gene>
<dbReference type="Proteomes" id="UP000773614">
    <property type="component" value="Unassembled WGS sequence"/>
</dbReference>
<dbReference type="SUPFAM" id="SSF46785">
    <property type="entry name" value="Winged helix' DNA-binding domain"/>
    <property type="match status" value="1"/>
</dbReference>
<keyword evidence="3" id="KW-0804">Transcription</keyword>
<name>A0A964T3I1_9HYPH</name>
<keyword evidence="2" id="KW-0238">DNA-binding</keyword>
<accession>A0A964T3I1</accession>
<proteinExistence type="predicted"/>
<comment type="caution">
    <text evidence="5">The sequence shown here is derived from an EMBL/GenBank/DDBJ whole genome shotgun (WGS) entry which is preliminary data.</text>
</comment>
<dbReference type="PANTHER" id="PTHR43537:SF45">
    <property type="entry name" value="GNTR FAMILY REGULATORY PROTEIN"/>
    <property type="match status" value="1"/>
</dbReference>
<dbReference type="InterPro" id="IPR036388">
    <property type="entry name" value="WH-like_DNA-bd_sf"/>
</dbReference>
<dbReference type="PANTHER" id="PTHR43537">
    <property type="entry name" value="TRANSCRIPTIONAL REGULATOR, GNTR FAMILY"/>
    <property type="match status" value="1"/>
</dbReference>
<feature type="domain" description="HTH gntR-type" evidence="4">
    <location>
        <begin position="55"/>
        <end position="122"/>
    </location>
</feature>
<dbReference type="InterPro" id="IPR000524">
    <property type="entry name" value="Tscrpt_reg_HTH_GntR"/>
</dbReference>
<dbReference type="CDD" id="cd07377">
    <property type="entry name" value="WHTH_GntR"/>
    <property type="match status" value="1"/>
</dbReference>
<dbReference type="SMART" id="SM00345">
    <property type="entry name" value="HTH_GNTR"/>
    <property type="match status" value="1"/>
</dbReference>
<keyword evidence="6" id="KW-1185">Reference proteome</keyword>
<dbReference type="OrthoDB" id="9806293at2"/>
<evidence type="ECO:0000256" key="2">
    <source>
        <dbReference type="ARBA" id="ARBA00023125"/>
    </source>
</evidence>
<evidence type="ECO:0000256" key="1">
    <source>
        <dbReference type="ARBA" id="ARBA00023015"/>
    </source>
</evidence>
<dbReference type="SMART" id="SM00895">
    <property type="entry name" value="FCD"/>
    <property type="match status" value="1"/>
</dbReference>
<reference evidence="5" key="1">
    <citation type="submission" date="2019-03" db="EMBL/GenBank/DDBJ databases">
        <title>Afifella sp. nov., isolated from activated sludge.</title>
        <authorList>
            <person name="Li Q."/>
            <person name="Liu Y."/>
        </authorList>
    </citation>
    <scope>NUCLEOTIDE SEQUENCE</scope>
    <source>
        <strain evidence="5">L72</strain>
    </source>
</reference>